<protein>
    <recommendedName>
        <fullName evidence="4">Transmembrane protein</fullName>
    </recommendedName>
</protein>
<accession>A0A370FA65</accession>
<dbReference type="RefSeq" id="WP_017762169.1">
    <property type="nucleotide sequence ID" value="NZ_QQAV01000008.1"/>
</dbReference>
<evidence type="ECO:0008006" key="4">
    <source>
        <dbReference type="Google" id="ProtNLM"/>
    </source>
</evidence>
<dbReference type="STRING" id="433924.NS331_09295"/>
<dbReference type="EMBL" id="QQAV01000008">
    <property type="protein sequence ID" value="RDI22040.1"/>
    <property type="molecule type" value="Genomic_DNA"/>
</dbReference>
<keyword evidence="1" id="KW-0812">Transmembrane</keyword>
<feature type="transmembrane region" description="Helical" evidence="1">
    <location>
        <begin position="142"/>
        <end position="165"/>
    </location>
</feature>
<keyword evidence="1" id="KW-0472">Membrane</keyword>
<dbReference type="AlphaFoldDB" id="A0A370FA65"/>
<proteinExistence type="predicted"/>
<keyword evidence="1" id="KW-1133">Transmembrane helix</keyword>
<name>A0A370FA65_9BURK</name>
<evidence type="ECO:0000313" key="3">
    <source>
        <dbReference type="Proteomes" id="UP000255265"/>
    </source>
</evidence>
<evidence type="ECO:0000256" key="1">
    <source>
        <dbReference type="SAM" id="Phobius"/>
    </source>
</evidence>
<organism evidence="2 3">
    <name type="scientific">Pseudacidovorax intermedius</name>
    <dbReference type="NCBI Taxonomy" id="433924"/>
    <lineage>
        <taxon>Bacteria</taxon>
        <taxon>Pseudomonadati</taxon>
        <taxon>Pseudomonadota</taxon>
        <taxon>Betaproteobacteria</taxon>
        <taxon>Burkholderiales</taxon>
        <taxon>Comamonadaceae</taxon>
        <taxon>Pseudacidovorax</taxon>
    </lineage>
</organism>
<feature type="transmembrane region" description="Helical" evidence="1">
    <location>
        <begin position="113"/>
        <end position="136"/>
    </location>
</feature>
<comment type="caution">
    <text evidence="2">The sequence shown here is derived from an EMBL/GenBank/DDBJ whole genome shotgun (WGS) entry which is preliminary data.</text>
</comment>
<feature type="transmembrane region" description="Helical" evidence="1">
    <location>
        <begin position="38"/>
        <end position="59"/>
    </location>
</feature>
<keyword evidence="3" id="KW-1185">Reference proteome</keyword>
<dbReference type="Proteomes" id="UP000255265">
    <property type="component" value="Unassembled WGS sequence"/>
</dbReference>
<reference evidence="2 3" key="1">
    <citation type="submission" date="2018-07" db="EMBL/GenBank/DDBJ databases">
        <title>Genomic Encyclopedia of Type Strains, Phase IV (KMG-IV): sequencing the most valuable type-strain genomes for metagenomic binning, comparative biology and taxonomic classification.</title>
        <authorList>
            <person name="Goeker M."/>
        </authorList>
    </citation>
    <scope>NUCLEOTIDE SEQUENCE [LARGE SCALE GENOMIC DNA]</scope>
    <source>
        <strain evidence="2 3">DSM 21352</strain>
    </source>
</reference>
<feature type="transmembrane region" description="Helical" evidence="1">
    <location>
        <begin position="6"/>
        <end position="26"/>
    </location>
</feature>
<feature type="transmembrane region" description="Helical" evidence="1">
    <location>
        <begin position="65"/>
        <end position="86"/>
    </location>
</feature>
<evidence type="ECO:0000313" key="2">
    <source>
        <dbReference type="EMBL" id="RDI22040.1"/>
    </source>
</evidence>
<dbReference type="Pfam" id="PF20327">
    <property type="entry name" value="DUF6622"/>
    <property type="match status" value="1"/>
</dbReference>
<sequence length="178" mass="19021">MLTDSMLFQIVAHTPTWVFAVFAVLAWRGARQLVTREVSLAGVTVLPLALVGFALYGVASAFGHSQAGLLALVAWVVAAAASGFWMQARPLSPRTQYDPELREFLLPGSPWPLVRMMGIFLTKYVVGVTLVFHPGLAQDSGFALGISALYGLFSGIFAGGALRLWRLAISADRAASLA</sequence>
<dbReference type="InterPro" id="IPR046730">
    <property type="entry name" value="DUF6622"/>
</dbReference>
<gene>
    <name evidence="2" type="ORF">DFR41_108164</name>
</gene>